<sequence length="636" mass="70211">MQNGASVVKKEVKKEKDGNTVHTDDYNALVKYGISEDVAAELEKIYATGKLSHSELDERALDALKEFNADDAIKVLEQFNEASLEHVTNKSAFLCGQMKTYRQKSKGGPGNATPKGPDPEKIKEILDRSGYTLDVTTGQRKYGGPPPDWGDDPQPGPGHEVFIGKIPKDVFEDELIPLVEECGRVWDLRLMMDPLTGFSRGYAFCTYVDKDDAKRCVQKLEGYEIKKGKTLKANVSIANQRLFVGNIPKSKSEDEIKEEFSKRTEGLEKVIIYRSVEKENQKNRGFAFLDYDSHKSASTAKRKLASGRVKVWNCDIIVDWADPVEEPDDETMSKVKVLYVKNLTTDVTEEQLKEAFEKYGTVERVKKIKDYGFVHFEDRDKAVEACNAMNGQTLGKLSIEVSLAKPPNDNKKKDRRMQGIKMRGPGFEEFYPPVRMGPPPPLMGRGGFGRRAPPPPPDYYFDEYYDYYGGGDEYFGGGYGPPMRGGRGGRGGPFIPPPVRGRGGVPPRGGPRGGPPVAARGMRGAARARGGPMMRGRGGPMAGRGQQTPRGAKRKAPEAVSNMGAQAKRRPTSNEWGAQPIAQQPLGQSGYGGYGGEGDAQWYQDSLCKLRKLAAAGKLPSIAIKFTQNLFIENDE</sequence>
<reference evidence="8" key="2">
    <citation type="submission" date="2020-11" db="EMBL/GenBank/DDBJ databases">
        <authorList>
            <person name="McCartney M.A."/>
            <person name="Auch B."/>
            <person name="Kono T."/>
            <person name="Mallez S."/>
            <person name="Becker A."/>
            <person name="Gohl D.M."/>
            <person name="Silverstein K.A.T."/>
            <person name="Koren S."/>
            <person name="Bechman K.B."/>
            <person name="Herman A."/>
            <person name="Abrahante J.E."/>
            <person name="Garbe J."/>
        </authorList>
    </citation>
    <scope>NUCLEOTIDE SEQUENCE</scope>
    <source>
        <strain evidence="8">Duluth1</strain>
        <tissue evidence="8">Whole animal</tissue>
    </source>
</reference>
<dbReference type="CDD" id="cd12251">
    <property type="entry name" value="RRM3_hnRNPR_like"/>
    <property type="match status" value="1"/>
</dbReference>
<dbReference type="GO" id="GO:0003723">
    <property type="term" value="F:RNA binding"/>
    <property type="evidence" value="ECO:0007669"/>
    <property type="project" value="UniProtKB-UniRule"/>
</dbReference>
<dbReference type="InterPro" id="IPR000504">
    <property type="entry name" value="RRM_dom"/>
</dbReference>
<name>A0A9D4HZ43_DREPO</name>
<organism evidence="8 9">
    <name type="scientific">Dreissena polymorpha</name>
    <name type="common">Zebra mussel</name>
    <name type="synonym">Mytilus polymorpha</name>
    <dbReference type="NCBI Taxonomy" id="45954"/>
    <lineage>
        <taxon>Eukaryota</taxon>
        <taxon>Metazoa</taxon>
        <taxon>Spiralia</taxon>
        <taxon>Lophotrochozoa</taxon>
        <taxon>Mollusca</taxon>
        <taxon>Bivalvia</taxon>
        <taxon>Autobranchia</taxon>
        <taxon>Heteroconchia</taxon>
        <taxon>Euheterodonta</taxon>
        <taxon>Imparidentia</taxon>
        <taxon>Neoheterodontei</taxon>
        <taxon>Myida</taxon>
        <taxon>Dreissenoidea</taxon>
        <taxon>Dreissenidae</taxon>
        <taxon>Dreissena</taxon>
    </lineage>
</organism>
<feature type="compositionally biased region" description="Gly residues" evidence="6">
    <location>
        <begin position="501"/>
        <end position="512"/>
    </location>
</feature>
<dbReference type="PANTHER" id="PTHR21245">
    <property type="entry name" value="HETEROGENEOUS NUCLEAR RIBONUCLEOPROTEIN"/>
    <property type="match status" value="1"/>
</dbReference>
<dbReference type="InterPro" id="IPR035979">
    <property type="entry name" value="RBD_domain_sf"/>
</dbReference>
<feature type="region of interest" description="Disordered" evidence="6">
    <location>
        <begin position="137"/>
        <end position="156"/>
    </location>
</feature>
<dbReference type="PROSITE" id="PS50102">
    <property type="entry name" value="RRM"/>
    <property type="match status" value="3"/>
</dbReference>
<protein>
    <recommendedName>
        <fullName evidence="7">RRM domain-containing protein</fullName>
    </recommendedName>
</protein>
<feature type="domain" description="RRM" evidence="7">
    <location>
        <begin position="336"/>
        <end position="406"/>
    </location>
</feature>
<evidence type="ECO:0000256" key="3">
    <source>
        <dbReference type="ARBA" id="ARBA00022737"/>
    </source>
</evidence>
<evidence type="ECO:0000259" key="7">
    <source>
        <dbReference type="PROSITE" id="PS50102"/>
    </source>
</evidence>
<evidence type="ECO:0000256" key="5">
    <source>
        <dbReference type="PROSITE-ProRule" id="PRU00176"/>
    </source>
</evidence>
<dbReference type="SUPFAM" id="SSF54928">
    <property type="entry name" value="RNA-binding domain, RBD"/>
    <property type="match status" value="3"/>
</dbReference>
<keyword evidence="9" id="KW-1185">Reference proteome</keyword>
<keyword evidence="2" id="KW-0963">Cytoplasm</keyword>
<evidence type="ECO:0000256" key="4">
    <source>
        <dbReference type="ARBA" id="ARBA00022884"/>
    </source>
</evidence>
<feature type="region of interest" description="Disordered" evidence="6">
    <location>
        <begin position="1"/>
        <end position="20"/>
    </location>
</feature>
<dbReference type="FunFam" id="3.30.70.330:FF:000213">
    <property type="entry name" value="Uncharacterized protein, isoform R"/>
    <property type="match status" value="1"/>
</dbReference>
<feature type="domain" description="RRM" evidence="7">
    <location>
        <begin position="240"/>
        <end position="323"/>
    </location>
</feature>
<dbReference type="NCBIfam" id="TIGR01648">
    <property type="entry name" value="hnRNP-R-Q"/>
    <property type="match status" value="1"/>
</dbReference>
<feature type="domain" description="RRM" evidence="7">
    <location>
        <begin position="159"/>
        <end position="238"/>
    </location>
</feature>
<keyword evidence="3" id="KW-0677">Repeat</keyword>
<dbReference type="AlphaFoldDB" id="A0A9D4HZ43"/>
<feature type="compositionally biased region" description="Basic and acidic residues" evidence="6">
    <location>
        <begin position="8"/>
        <end position="20"/>
    </location>
</feature>
<dbReference type="GO" id="GO:0005737">
    <property type="term" value="C:cytoplasm"/>
    <property type="evidence" value="ECO:0007669"/>
    <property type="project" value="UniProtKB-SubCell"/>
</dbReference>
<dbReference type="FunFam" id="3.30.70.330:FF:000024">
    <property type="entry name" value="Heterogeneous nuclear ribonucleoprotein q isoform"/>
    <property type="match status" value="1"/>
</dbReference>
<comment type="caution">
    <text evidence="8">The sequence shown here is derived from an EMBL/GenBank/DDBJ whole genome shotgun (WGS) entry which is preliminary data.</text>
</comment>
<dbReference type="InterPro" id="IPR012677">
    <property type="entry name" value="Nucleotide-bd_a/b_plait_sf"/>
</dbReference>
<evidence type="ECO:0000256" key="6">
    <source>
        <dbReference type="SAM" id="MobiDB-lite"/>
    </source>
</evidence>
<dbReference type="InterPro" id="IPR041337">
    <property type="entry name" value="hnRNP_Q_AcD"/>
</dbReference>
<dbReference type="FunFam" id="3.30.70.330:FF:000023">
    <property type="entry name" value="Heterogeneous nuclear ribonucleoprotein q isoform"/>
    <property type="match status" value="1"/>
</dbReference>
<feature type="compositionally biased region" description="Low complexity" evidence="6">
    <location>
        <begin position="515"/>
        <end position="535"/>
    </location>
</feature>
<dbReference type="Gene3D" id="3.30.70.330">
    <property type="match status" value="3"/>
</dbReference>
<accession>A0A9D4HZ43</accession>
<dbReference type="Pfam" id="PF00076">
    <property type="entry name" value="RRM_1"/>
    <property type="match status" value="3"/>
</dbReference>
<dbReference type="Proteomes" id="UP000828390">
    <property type="component" value="Unassembled WGS sequence"/>
</dbReference>
<evidence type="ECO:0000313" key="9">
    <source>
        <dbReference type="Proteomes" id="UP000828390"/>
    </source>
</evidence>
<feature type="region of interest" description="Disordered" evidence="6">
    <location>
        <begin position="500"/>
        <end position="576"/>
    </location>
</feature>
<gene>
    <name evidence="8" type="ORF">DPMN_042834</name>
</gene>
<dbReference type="CDD" id="cd12250">
    <property type="entry name" value="RRM2_hnRNPR_like"/>
    <property type="match status" value="1"/>
</dbReference>
<evidence type="ECO:0000313" key="8">
    <source>
        <dbReference type="EMBL" id="KAH3736271.1"/>
    </source>
</evidence>
<proteinExistence type="predicted"/>
<keyword evidence="4 5" id="KW-0694">RNA-binding</keyword>
<dbReference type="Pfam" id="PF18360">
    <property type="entry name" value="hnRNP_Q_AcD"/>
    <property type="match status" value="1"/>
</dbReference>
<dbReference type="EMBL" id="JAIWYP010000011">
    <property type="protein sequence ID" value="KAH3736271.1"/>
    <property type="molecule type" value="Genomic_DNA"/>
</dbReference>
<reference evidence="8" key="1">
    <citation type="journal article" date="2019" name="bioRxiv">
        <title>The Genome of the Zebra Mussel, Dreissena polymorpha: A Resource for Invasive Species Research.</title>
        <authorList>
            <person name="McCartney M.A."/>
            <person name="Auch B."/>
            <person name="Kono T."/>
            <person name="Mallez S."/>
            <person name="Zhang Y."/>
            <person name="Obille A."/>
            <person name="Becker A."/>
            <person name="Abrahante J.E."/>
            <person name="Garbe J."/>
            <person name="Badalamenti J.P."/>
            <person name="Herman A."/>
            <person name="Mangelson H."/>
            <person name="Liachko I."/>
            <person name="Sullivan S."/>
            <person name="Sone E.D."/>
            <person name="Koren S."/>
            <person name="Silverstein K.A.T."/>
            <person name="Beckman K.B."/>
            <person name="Gohl D.M."/>
        </authorList>
    </citation>
    <scope>NUCLEOTIDE SEQUENCE</scope>
    <source>
        <strain evidence="8">Duluth1</strain>
        <tissue evidence="8">Whole animal</tissue>
    </source>
</reference>
<dbReference type="SMART" id="SM00360">
    <property type="entry name" value="RRM"/>
    <property type="match status" value="3"/>
</dbReference>
<dbReference type="InterPro" id="IPR006535">
    <property type="entry name" value="HnRNP_R/Q_splicing_fac"/>
</dbReference>
<dbReference type="CDD" id="cd12249">
    <property type="entry name" value="RRM1_hnRNPR_like"/>
    <property type="match status" value="1"/>
</dbReference>
<evidence type="ECO:0000256" key="2">
    <source>
        <dbReference type="ARBA" id="ARBA00022490"/>
    </source>
</evidence>
<evidence type="ECO:0000256" key="1">
    <source>
        <dbReference type="ARBA" id="ARBA00004496"/>
    </source>
</evidence>
<comment type="subcellular location">
    <subcellularLocation>
        <location evidence="1">Cytoplasm</location>
    </subcellularLocation>
</comment>